<feature type="compositionally biased region" description="Polar residues" evidence="1">
    <location>
        <begin position="253"/>
        <end position="262"/>
    </location>
</feature>
<evidence type="ECO:0000256" key="1">
    <source>
        <dbReference type="SAM" id="MobiDB-lite"/>
    </source>
</evidence>
<dbReference type="RefSeq" id="XP_056769702.1">
    <property type="nucleotide sequence ID" value="XM_056905595.1"/>
</dbReference>
<evidence type="ECO:0000313" key="2">
    <source>
        <dbReference type="EMBL" id="KAJ5460660.1"/>
    </source>
</evidence>
<dbReference type="Pfam" id="PF03525">
    <property type="entry name" value="Meiotic_rec114"/>
    <property type="match status" value="1"/>
</dbReference>
<feature type="compositionally biased region" description="Polar residues" evidence="1">
    <location>
        <begin position="362"/>
        <end position="421"/>
    </location>
</feature>
<feature type="compositionally biased region" description="Polar residues" evidence="1">
    <location>
        <begin position="301"/>
        <end position="314"/>
    </location>
</feature>
<proteinExistence type="predicted"/>
<dbReference type="AlphaFoldDB" id="A0AAD6G6K3"/>
<dbReference type="EMBL" id="JAPVEA010000002">
    <property type="protein sequence ID" value="KAJ5460660.1"/>
    <property type="molecule type" value="Genomic_DNA"/>
</dbReference>
<keyword evidence="3" id="KW-1185">Reference proteome</keyword>
<dbReference type="InterPro" id="IPR004354">
    <property type="entry name" value="Meiotic_Rec114"/>
</dbReference>
<reference evidence="2" key="1">
    <citation type="submission" date="2022-12" db="EMBL/GenBank/DDBJ databases">
        <authorList>
            <person name="Petersen C."/>
        </authorList>
    </citation>
    <scope>NUCLEOTIDE SEQUENCE</scope>
    <source>
        <strain evidence="2">IBT 16125</strain>
    </source>
</reference>
<feature type="region of interest" description="Disordered" evidence="1">
    <location>
        <begin position="362"/>
        <end position="426"/>
    </location>
</feature>
<feature type="compositionally biased region" description="Basic and acidic residues" evidence="1">
    <location>
        <begin position="275"/>
        <end position="290"/>
    </location>
</feature>
<protein>
    <submittedName>
        <fullName evidence="2">Uncharacterized protein</fullName>
    </submittedName>
</protein>
<dbReference type="GeneID" id="81595838"/>
<comment type="caution">
    <text evidence="2">The sequence shown here is derived from an EMBL/GenBank/DDBJ whole genome shotgun (WGS) entry which is preliminary data.</text>
</comment>
<sequence length="476" mass="52866">MQQSSRDQAPLGVRLPLAKFSYTATALNSHARMVWTHVNGNGDLFCEIEERVAGEWFQPTLILKVVQNDKTLEHIDLGQHVRELSSNPRSSQDYADAKPVFAVMVKVPSVAIKYPQDSTHMRRFQVRFTEDRHYYTTLSMLSGINCPLAEGAMPALRRPPSSLSGASVPTVQMTKKPLRDVGNAITPESNAPGSFGHIARTASDMETVASNAQSISSTKLRQPISVLLPDPRTVQNLESENEPPVGRSPRGNIAQTGQQASQPGPARHSSGLIYRDQELNRMLPPKRDLPFAKPKSKMSRADTSSLKSSQQIVPESSYPEPDIVKRRESLMSESQSQQLIQTQPYPETLESLQHSSQIQATLPYPDTNTQTQQPAIQSSAAVSSKHSQTNGRSQPNGRSQNDENVNAPNVQEPQSAEQPASMSVEEQLAQYLKSPTPERTEFLNTWMCDLIQDENFVTLCEDMEGTWRRFAFGMNL</sequence>
<name>A0AAD6G6K3_9EURO</name>
<evidence type="ECO:0000313" key="3">
    <source>
        <dbReference type="Proteomes" id="UP001213681"/>
    </source>
</evidence>
<accession>A0AAD6G6K3</accession>
<gene>
    <name evidence="2" type="ORF">N7458_002212</name>
</gene>
<feature type="region of interest" description="Disordered" evidence="1">
    <location>
        <begin position="222"/>
        <end position="321"/>
    </location>
</feature>
<organism evidence="2 3">
    <name type="scientific">Penicillium daleae</name>
    <dbReference type="NCBI Taxonomy" id="63821"/>
    <lineage>
        <taxon>Eukaryota</taxon>
        <taxon>Fungi</taxon>
        <taxon>Dikarya</taxon>
        <taxon>Ascomycota</taxon>
        <taxon>Pezizomycotina</taxon>
        <taxon>Eurotiomycetes</taxon>
        <taxon>Eurotiomycetidae</taxon>
        <taxon>Eurotiales</taxon>
        <taxon>Aspergillaceae</taxon>
        <taxon>Penicillium</taxon>
    </lineage>
</organism>
<reference evidence="2" key="2">
    <citation type="journal article" date="2023" name="IMA Fungus">
        <title>Comparative genomic study of the Penicillium genus elucidates a diverse pangenome and 15 lateral gene transfer events.</title>
        <authorList>
            <person name="Petersen C."/>
            <person name="Sorensen T."/>
            <person name="Nielsen M.R."/>
            <person name="Sondergaard T.E."/>
            <person name="Sorensen J.L."/>
            <person name="Fitzpatrick D.A."/>
            <person name="Frisvad J.C."/>
            <person name="Nielsen K.L."/>
        </authorList>
    </citation>
    <scope>NUCLEOTIDE SEQUENCE</scope>
    <source>
        <strain evidence="2">IBT 16125</strain>
    </source>
</reference>
<dbReference type="GO" id="GO:0007131">
    <property type="term" value="P:reciprocal meiotic recombination"/>
    <property type="evidence" value="ECO:0007669"/>
    <property type="project" value="InterPro"/>
</dbReference>
<dbReference type="Proteomes" id="UP001213681">
    <property type="component" value="Unassembled WGS sequence"/>
</dbReference>